<name>A0AAD9KDE3_9ANNE</name>
<feature type="compositionally biased region" description="Low complexity" evidence="1">
    <location>
        <begin position="525"/>
        <end position="539"/>
    </location>
</feature>
<feature type="region of interest" description="Disordered" evidence="1">
    <location>
        <begin position="492"/>
        <end position="740"/>
    </location>
</feature>
<dbReference type="Proteomes" id="UP001208570">
    <property type="component" value="Unassembled WGS sequence"/>
</dbReference>
<feature type="compositionally biased region" description="Polar residues" evidence="1">
    <location>
        <begin position="554"/>
        <end position="567"/>
    </location>
</feature>
<dbReference type="PANTHER" id="PTHR14917">
    <property type="entry name" value="SPERMATOGENESIS-ASSOCIATED PROTEIN 7"/>
    <property type="match status" value="1"/>
</dbReference>
<reference evidence="2" key="1">
    <citation type="journal article" date="2023" name="Mol. Biol. Evol.">
        <title>Third-Generation Sequencing Reveals the Adaptive Role of the Epigenome in Three Deep-Sea Polychaetes.</title>
        <authorList>
            <person name="Perez M."/>
            <person name="Aroh O."/>
            <person name="Sun Y."/>
            <person name="Lan Y."/>
            <person name="Juniper S.K."/>
            <person name="Young C.R."/>
            <person name="Angers B."/>
            <person name="Qian P.Y."/>
        </authorList>
    </citation>
    <scope>NUCLEOTIDE SEQUENCE</scope>
    <source>
        <strain evidence="2">P08H-3</strain>
    </source>
</reference>
<feature type="compositionally biased region" description="Basic and acidic residues" evidence="1">
    <location>
        <begin position="589"/>
        <end position="627"/>
    </location>
</feature>
<accession>A0AAD9KDE3</accession>
<evidence type="ECO:0008006" key="4">
    <source>
        <dbReference type="Google" id="ProtNLM"/>
    </source>
</evidence>
<dbReference type="PANTHER" id="PTHR14917:SF4">
    <property type="entry name" value="SPERMATOGENESIS-ASSOCIATED 7"/>
    <property type="match status" value="1"/>
</dbReference>
<evidence type="ECO:0000256" key="1">
    <source>
        <dbReference type="SAM" id="MobiDB-lite"/>
    </source>
</evidence>
<keyword evidence="3" id="KW-1185">Reference proteome</keyword>
<feature type="region of interest" description="Disordered" evidence="1">
    <location>
        <begin position="1"/>
        <end position="34"/>
    </location>
</feature>
<gene>
    <name evidence="2" type="ORF">LSH36_8g10012</name>
</gene>
<dbReference type="InterPro" id="IPR029357">
    <property type="entry name" value="SPATA7"/>
</dbReference>
<proteinExistence type="predicted"/>
<feature type="compositionally biased region" description="Basic and acidic residues" evidence="1">
    <location>
        <begin position="671"/>
        <end position="699"/>
    </location>
</feature>
<evidence type="ECO:0000313" key="3">
    <source>
        <dbReference type="Proteomes" id="UP001208570"/>
    </source>
</evidence>
<feature type="region of interest" description="Disordered" evidence="1">
    <location>
        <begin position="320"/>
        <end position="356"/>
    </location>
</feature>
<dbReference type="GO" id="GO:0000226">
    <property type="term" value="P:microtubule cytoskeleton organization"/>
    <property type="evidence" value="ECO:0007669"/>
    <property type="project" value="TreeGrafter"/>
</dbReference>
<protein>
    <recommendedName>
        <fullName evidence="4">Spermatogenesis-associated protein 7</fullName>
    </recommendedName>
</protein>
<feature type="compositionally biased region" description="Basic and acidic residues" evidence="1">
    <location>
        <begin position="713"/>
        <end position="726"/>
    </location>
</feature>
<dbReference type="Pfam" id="PF15244">
    <property type="entry name" value="HSD3"/>
    <property type="match status" value="2"/>
</dbReference>
<feature type="compositionally biased region" description="Polar residues" evidence="1">
    <location>
        <begin position="344"/>
        <end position="356"/>
    </location>
</feature>
<dbReference type="GO" id="GO:0036064">
    <property type="term" value="C:ciliary basal body"/>
    <property type="evidence" value="ECO:0007669"/>
    <property type="project" value="TreeGrafter"/>
</dbReference>
<dbReference type="GO" id="GO:0005930">
    <property type="term" value="C:axoneme"/>
    <property type="evidence" value="ECO:0007669"/>
    <property type="project" value="TreeGrafter"/>
</dbReference>
<feature type="region of interest" description="Disordered" evidence="1">
    <location>
        <begin position="219"/>
        <end position="257"/>
    </location>
</feature>
<organism evidence="2 3">
    <name type="scientific">Paralvinella palmiformis</name>
    <dbReference type="NCBI Taxonomy" id="53620"/>
    <lineage>
        <taxon>Eukaryota</taxon>
        <taxon>Metazoa</taxon>
        <taxon>Spiralia</taxon>
        <taxon>Lophotrochozoa</taxon>
        <taxon>Annelida</taxon>
        <taxon>Polychaeta</taxon>
        <taxon>Sedentaria</taxon>
        <taxon>Canalipalpata</taxon>
        <taxon>Terebellida</taxon>
        <taxon>Terebelliformia</taxon>
        <taxon>Alvinellidae</taxon>
        <taxon>Paralvinella</taxon>
    </lineage>
</organism>
<feature type="compositionally biased region" description="Low complexity" evidence="1">
    <location>
        <begin position="501"/>
        <end position="512"/>
    </location>
</feature>
<evidence type="ECO:0000313" key="2">
    <source>
        <dbReference type="EMBL" id="KAK2169654.1"/>
    </source>
</evidence>
<dbReference type="EMBL" id="JAODUP010000008">
    <property type="protein sequence ID" value="KAK2169654.1"/>
    <property type="molecule type" value="Genomic_DNA"/>
</dbReference>
<comment type="caution">
    <text evidence="2">The sequence shown here is derived from an EMBL/GenBank/DDBJ whole genome shotgun (WGS) entry which is preliminary data.</text>
</comment>
<sequence>MVANTDMAGKAKKQGSRPHTPDSARGMMGHLGLKSNARDQVRREAIKNEYKRRNQWLTTNVTNRPPTRGSEQDRDDMMVMMEELSGYDDDDLDCIDATPFVCSSESTSKVNKLTSDDLNFVNQMVTDNAQSPSKYHSNKVMKSYIPAANTKPCPKQSHAKTNGHVTSCGGPIAQHIRIQLPVDIIDKQAHHFTEEKPFTPRMLKSKPEVQSKLRTFKYYNPPKRSTKGPQSSLVPKAGSVRGSIRGGSLMSRPETPFSDSIDLMNETLMSRDLNQNEKPSGVPSLDISLDADHIRYVRESMQKGWIKEQSRKAQLRASAYTRSDAGSETIPIRQPPPQPRQDAINGTASRTLSMSQTLTKRYPNSFTLMKVEEEEEELKYLEFLTDVTNDVLDRGIFTNRVLKQVFANHIEKKQHELRPEKMHEMLENLRRDLGIPSDPEDDGLGMKSVHAYSHDLMPDGMSSSYDGSTALAQPMVSARSRRKQTNVISEEQAISLQKGNLPHLRLSRSRPGSSGGEGKPPLPRPGSRGSWSRPGSAASNQASLHEVKEEAEESSITFTDDLSSSHGQADVLKINHKEVIEQNGSYQNGEHHQPNMSDLSKEVQHVDEESGEDLGEKLTGEYAKYMEDNEEDSVNYDNDFHDDTTTEQDEAMTGQDDMPFNTEPLMSESKTGARVEPDGHNLDDGEVFEGKTETPKDPPKPTPRTRSTLSSSDFRETPRSTEHTHTSESVTVSELNDDEF</sequence>
<dbReference type="AlphaFoldDB" id="A0AAD9KDE3"/>